<evidence type="ECO:0000256" key="4">
    <source>
        <dbReference type="ARBA" id="ARBA00022525"/>
    </source>
</evidence>
<reference evidence="9 10" key="1">
    <citation type="submission" date="2015-04" db="EMBL/GenBank/DDBJ databases">
        <title>The complete genome sequence of the rumen methanogen Methanobrevibacter millerae SM9.</title>
        <authorList>
            <person name="Leahy S.C."/>
            <person name="Kelly W.J."/>
            <person name="Pacheco D.M."/>
            <person name="Li D."/>
            <person name="Altermann E."/>
            <person name="Attwood G.T."/>
        </authorList>
    </citation>
    <scope>NUCLEOTIDE SEQUENCE [LARGE SCALE GENOMIC DNA]</scope>
    <source>
        <strain evidence="9 10">SM9</strain>
    </source>
</reference>
<dbReference type="GO" id="GO:0005576">
    <property type="term" value="C:extracellular region"/>
    <property type="evidence" value="ECO:0007669"/>
    <property type="project" value="UniProtKB-SubCell"/>
</dbReference>
<dbReference type="InterPro" id="IPR011050">
    <property type="entry name" value="Pectin_lyase_fold/virulence"/>
</dbReference>
<dbReference type="EMBL" id="CP011266">
    <property type="protein sequence ID" value="ALT68055.1"/>
    <property type="molecule type" value="Genomic_DNA"/>
</dbReference>
<dbReference type="GeneID" id="26735229"/>
<dbReference type="OrthoDB" id="76051at2157"/>
<dbReference type="PATRIC" id="fig|230361.4.peg.266"/>
<proteinExistence type="predicted"/>
<dbReference type="Pfam" id="PF13229">
    <property type="entry name" value="Beta_helix"/>
    <property type="match status" value="1"/>
</dbReference>
<keyword evidence="5" id="KW-0732">Signal</keyword>
<keyword evidence="7" id="KW-0998">Cell outer membrane</keyword>
<gene>
    <name evidence="9" type="ORF">sm9_0253</name>
</gene>
<evidence type="ECO:0000259" key="8">
    <source>
        <dbReference type="Pfam" id="PF13229"/>
    </source>
</evidence>
<evidence type="ECO:0000256" key="2">
    <source>
        <dbReference type="ARBA" id="ARBA00004442"/>
    </source>
</evidence>
<evidence type="ECO:0000256" key="6">
    <source>
        <dbReference type="ARBA" id="ARBA00023136"/>
    </source>
</evidence>
<organism evidence="9 10">
    <name type="scientific">Methanobrevibacter millerae</name>
    <dbReference type="NCBI Taxonomy" id="230361"/>
    <lineage>
        <taxon>Archaea</taxon>
        <taxon>Methanobacteriati</taxon>
        <taxon>Methanobacteriota</taxon>
        <taxon>Methanomada group</taxon>
        <taxon>Methanobacteria</taxon>
        <taxon>Methanobacteriales</taxon>
        <taxon>Methanobacteriaceae</taxon>
        <taxon>Methanobrevibacter</taxon>
    </lineage>
</organism>
<keyword evidence="10" id="KW-1185">Reference proteome</keyword>
<protein>
    <submittedName>
        <fullName evidence="9">Adhesin-like protein</fullName>
    </submittedName>
</protein>
<dbReference type="NCBIfam" id="TIGR01376">
    <property type="entry name" value="POMP_repeat"/>
    <property type="match status" value="2"/>
</dbReference>
<evidence type="ECO:0000256" key="3">
    <source>
        <dbReference type="ARBA" id="ARBA00004613"/>
    </source>
</evidence>
<accession>A0A0U3E221</accession>
<evidence type="ECO:0000256" key="5">
    <source>
        <dbReference type="ARBA" id="ARBA00022729"/>
    </source>
</evidence>
<keyword evidence="4" id="KW-0964">Secreted</keyword>
<dbReference type="SMART" id="SM00710">
    <property type="entry name" value="PbH1"/>
    <property type="match status" value="11"/>
</dbReference>
<dbReference type="KEGG" id="mmil:sm9_0253"/>
<keyword evidence="6" id="KW-0472">Membrane</keyword>
<dbReference type="InterPro" id="IPR013783">
    <property type="entry name" value="Ig-like_fold"/>
</dbReference>
<dbReference type="Proteomes" id="UP000067738">
    <property type="component" value="Chromosome"/>
</dbReference>
<sequence length="2040" mass="222325">MKKIFAVSVLLVLFLLLGSAYATEGNETQTLKLDNEEHISVPNDESTFSQLKNEISSGGDINLSHSSYKFDSGTTIEITNPGTIDGKGAVIDMVGSWDVCVFKVYCDGVIIKNMTFKNAHSTYYGSAIYFNSSGTVVDCNFISNTADAAGAVFFENTGTIKRSNFTQNQASIGYGGAAYFYSSGIVEDCIFTDNKATSGGAIYFGEYGHVKNSTFDHNSAASQGGAINEYGYVLIEESNFTDNSADRGGTVYSRNGGELSGCNFINNSATYGGAVYFIEEATLNKCNFTENKASAGGVAYFYYMGKVNLCNFTANSATNGGAIYFRGEGIINLCNFTVNSATNGGAMYFEGNGNVNDCNLTANTATNGGAIYFNKFATMNNNYFTENEAKHYGGALYLVQSNTIEKSYFTSNKAQVGGAFYISADGTVKNSEFKNNTANYGAAFFLGYDSSILIEDTDDDIASSDSDSFHAVHATKKYEKSILGDDEATVEPVPEPSGTVEKCIFIENTAKKLGTVYFNMRGKVYDSYFTNNSASEKGGAIYFIADGNIENSEFKNNSARNGGAVYFDQSSSYVEVNKCIFTLNRAVNGGAIYTNAKTNIKNSNFTENIAKYASDAIYIFHDGGAIFAASSSNVNIEKCTFTSNTASGHGGAVSLYGTGTVTYSNFIGNSASGYGGAIYSENKFDIDNSLFEYNAAAIGSAIYLKSVDCTLSNSVLLNNRANSYMIIITKTGFNIEIEFQGNDNMINAIYSYNADALTCTNVTYWGEYGLMNTGNSPVKTQRSNLEKGQNISITVYDNDILILNTTKVTDANGKVALNVVAGNMTVTARHNDDSYYRAIEKTEKFETDGIQTVMKLEIDNDTANAKISTVSGDKISGHITFTVSNESGIITTESISISNNTAAMDLTKLDFGKYNITVLFNGNLNYYPSTANESYEKILLDSIMDINVSDITDSQKEIINITVNGKKDEKITVYVNTKEYLVTDGTLILEGLEEGIYNVVAYYDGNGSYSKVSNSTQFKVIRDLAYYVEISNFTSTERSINITAKSNINNNLINGKLYFILPDSSKIEAQYTNGIWWVEKAFNDAGDYLIDAEFVGLDNVEIIKANVSIRNLSPFKITACDACYGQNLSVEITLPGKASGNITLYIGNESYIIQLNDSRPDVFNYTISNLPVGNYAIYAVYSGNVKYLSNTSADTFEIYTASSLIKIDLKDVYLVGEDILISLTPVNSTGTIDLSINGKNYVVVNNQVLINGGLSYGEYNVNVKLNADSNHLESANSTIFEVKKVNDYIFQANATDTVVGDKSVLNINLPNDAKGNLIINSKTYAINKTISLDLELTAGHKSVNVTYSGDDKYAAKSIIVNYAVDKGSSAINIDINDIYLVGDDILIILTAINSTGTVDLSINSTEYTVVNNQVLIKDGLKYGKYVINAKLNNDSNYYGSTNTAEFEVIKINDYIFEVIASDTTVGDNSVLNISLPHDARGNLTINGKIYAINKTITLNNELTAGNKYVNVKYSGDDKYVGKSLTANYFVNKAPSSITISLNGSYYVDDEIVIELSPVNSTGTVDLYINGEKYVVSDNQVIIKEGLIYGSYTVLAILNGDDNYLESSDIAVFNVYKITPEITAADIEILPGFDAIIKITSKDDITGIVNVKVNGKTYLFDVNDNIIISDLDSGNYSVMISYLGDERYSPANTTSNIYVKDGDLIRISTENVIKYYSGPERLHVIITNHSIGISGKSVSITINGITYNRTTNEEGIASIAVNLNSGNYTAIVNVEEYNFMKEVDVLILATIHAEDVVKVFRNKTQYYASFTDAEGNLLKNTSVSFNINGIFYERITNEHGVAKLNINLESGEYILTARNPKTGETKSNKIVVLSKIESSDLTKYYKNDSQFIVRVIDDYGNPTGSGENVTFNINGVFYTRSTNQTGHAKLNINLAPGKYIITSYYGDCAESNEIEVLPVLTADNMEMTYKDGSKFIAKLLDGKGRPLAGSNVTFNINGVFYNRITDVNGEAKLNINLMPGEYIITSIYDGAMISNTIKINK</sequence>
<dbReference type="Gene3D" id="2.60.40.10">
    <property type="entry name" value="Immunoglobulins"/>
    <property type="match status" value="1"/>
</dbReference>
<comment type="subcellular location">
    <subcellularLocation>
        <location evidence="1">Cell envelope</location>
    </subcellularLocation>
    <subcellularLocation>
        <location evidence="2">Cell outer membrane</location>
    </subcellularLocation>
    <subcellularLocation>
        <location evidence="3">Secreted</location>
    </subcellularLocation>
</comment>
<dbReference type="RefSeq" id="WP_058738408.1">
    <property type="nucleotide sequence ID" value="NZ_CP011266.1"/>
</dbReference>
<name>A0A0U3E221_9EURY</name>
<dbReference type="InterPro" id="IPR006626">
    <property type="entry name" value="PbH1"/>
</dbReference>
<feature type="domain" description="Right handed beta helix" evidence="8">
    <location>
        <begin position="152"/>
        <end position="305"/>
    </location>
</feature>
<evidence type="ECO:0000256" key="1">
    <source>
        <dbReference type="ARBA" id="ARBA00004196"/>
    </source>
</evidence>
<evidence type="ECO:0000313" key="10">
    <source>
        <dbReference type="Proteomes" id="UP000067738"/>
    </source>
</evidence>
<dbReference type="PANTHER" id="PTHR11319">
    <property type="entry name" value="G PROTEIN-COUPLED RECEPTOR-RELATED"/>
    <property type="match status" value="1"/>
</dbReference>
<dbReference type="InterPro" id="IPR039448">
    <property type="entry name" value="Beta_helix"/>
</dbReference>
<dbReference type="PANTHER" id="PTHR11319:SF35">
    <property type="entry name" value="OUTER MEMBRANE PROTEIN PMPC-RELATED"/>
    <property type="match status" value="1"/>
</dbReference>
<dbReference type="SUPFAM" id="SSF51126">
    <property type="entry name" value="Pectin lyase-like"/>
    <property type="match status" value="3"/>
</dbReference>
<dbReference type="Pfam" id="PF02415">
    <property type="entry name" value="Chlam_PMP"/>
    <property type="match status" value="3"/>
</dbReference>
<evidence type="ECO:0000256" key="7">
    <source>
        <dbReference type="ARBA" id="ARBA00023237"/>
    </source>
</evidence>
<dbReference type="InterPro" id="IPR003368">
    <property type="entry name" value="POMP_repeat"/>
</dbReference>
<evidence type="ECO:0000313" key="9">
    <source>
        <dbReference type="EMBL" id="ALT68055.1"/>
    </source>
</evidence>